<protein>
    <recommendedName>
        <fullName evidence="1">Stage 0 sporulation protein A homolog</fullName>
    </recommendedName>
</protein>
<evidence type="ECO:0000259" key="7">
    <source>
        <dbReference type="PROSITE" id="PS01124"/>
    </source>
</evidence>
<dbReference type="PROSITE" id="PS50110">
    <property type="entry name" value="RESPONSE_REGULATORY"/>
    <property type="match status" value="1"/>
</dbReference>
<name>A0A9W5Y7L8_9FIRM</name>
<dbReference type="InterPro" id="IPR018062">
    <property type="entry name" value="HTH_AraC-typ_CS"/>
</dbReference>
<dbReference type="InterPro" id="IPR001789">
    <property type="entry name" value="Sig_transdc_resp-reg_receiver"/>
</dbReference>
<dbReference type="RefSeq" id="WP_281811199.1">
    <property type="nucleotide sequence ID" value="NZ_BRLB01000001.1"/>
</dbReference>
<dbReference type="InterPro" id="IPR011006">
    <property type="entry name" value="CheY-like_superfamily"/>
</dbReference>
<evidence type="ECO:0000313" key="9">
    <source>
        <dbReference type="EMBL" id="GKX27674.1"/>
    </source>
</evidence>
<dbReference type="GO" id="GO:0000160">
    <property type="term" value="P:phosphorelay signal transduction system"/>
    <property type="evidence" value="ECO:0007669"/>
    <property type="project" value="InterPro"/>
</dbReference>
<dbReference type="SUPFAM" id="SSF52172">
    <property type="entry name" value="CheY-like"/>
    <property type="match status" value="1"/>
</dbReference>
<dbReference type="GO" id="GO:0003700">
    <property type="term" value="F:DNA-binding transcription factor activity"/>
    <property type="evidence" value="ECO:0007669"/>
    <property type="project" value="InterPro"/>
</dbReference>
<comment type="function">
    <text evidence="5">May play the central regulatory role in sporulation. It may be an element of the effector pathway responsible for the activation of sporulation genes in response to nutritional stress. Spo0A may act in concert with spo0H (a sigma factor) to control the expression of some genes that are critical to the sporulation process.</text>
</comment>
<dbReference type="PROSITE" id="PS00041">
    <property type="entry name" value="HTH_ARAC_FAMILY_1"/>
    <property type="match status" value="1"/>
</dbReference>
<dbReference type="SMART" id="SM00342">
    <property type="entry name" value="HTH_ARAC"/>
    <property type="match status" value="1"/>
</dbReference>
<dbReference type="Gene3D" id="1.10.10.60">
    <property type="entry name" value="Homeodomain-like"/>
    <property type="match status" value="2"/>
</dbReference>
<keyword evidence="10" id="KW-1185">Reference proteome</keyword>
<accession>A0A9W5Y7L8</accession>
<keyword evidence="4" id="KW-0804">Transcription</keyword>
<evidence type="ECO:0000256" key="4">
    <source>
        <dbReference type="ARBA" id="ARBA00023163"/>
    </source>
</evidence>
<dbReference type="CDD" id="cd17536">
    <property type="entry name" value="REC_YesN-like"/>
    <property type="match status" value="1"/>
</dbReference>
<gene>
    <name evidence="9" type="ORF">SH1V18_01540</name>
</gene>
<dbReference type="SMART" id="SM00448">
    <property type="entry name" value="REC"/>
    <property type="match status" value="1"/>
</dbReference>
<dbReference type="Pfam" id="PF00072">
    <property type="entry name" value="Response_reg"/>
    <property type="match status" value="1"/>
</dbReference>
<evidence type="ECO:0000256" key="1">
    <source>
        <dbReference type="ARBA" id="ARBA00018672"/>
    </source>
</evidence>
<proteinExistence type="predicted"/>
<dbReference type="InterPro" id="IPR009057">
    <property type="entry name" value="Homeodomain-like_sf"/>
</dbReference>
<dbReference type="PANTHER" id="PTHR43280">
    <property type="entry name" value="ARAC-FAMILY TRANSCRIPTIONAL REGULATOR"/>
    <property type="match status" value="1"/>
</dbReference>
<evidence type="ECO:0000256" key="3">
    <source>
        <dbReference type="ARBA" id="ARBA00023125"/>
    </source>
</evidence>
<keyword evidence="6" id="KW-0597">Phosphoprotein</keyword>
<evidence type="ECO:0000256" key="2">
    <source>
        <dbReference type="ARBA" id="ARBA00023015"/>
    </source>
</evidence>
<dbReference type="SUPFAM" id="SSF46689">
    <property type="entry name" value="Homeodomain-like"/>
    <property type="match status" value="2"/>
</dbReference>
<dbReference type="Gene3D" id="3.40.50.2300">
    <property type="match status" value="1"/>
</dbReference>
<dbReference type="EMBL" id="BRLB01000001">
    <property type="protein sequence ID" value="GKX27674.1"/>
    <property type="molecule type" value="Genomic_DNA"/>
</dbReference>
<evidence type="ECO:0000313" key="10">
    <source>
        <dbReference type="Proteomes" id="UP001144256"/>
    </source>
</evidence>
<dbReference type="GO" id="GO:0043565">
    <property type="term" value="F:sequence-specific DNA binding"/>
    <property type="evidence" value="ECO:0007669"/>
    <property type="project" value="InterPro"/>
</dbReference>
<dbReference type="AlphaFoldDB" id="A0A9W5Y7L8"/>
<feature type="domain" description="HTH araC/xylS-type" evidence="7">
    <location>
        <begin position="435"/>
        <end position="533"/>
    </location>
</feature>
<keyword evidence="2" id="KW-0805">Transcription regulation</keyword>
<evidence type="ECO:0000259" key="8">
    <source>
        <dbReference type="PROSITE" id="PS50110"/>
    </source>
</evidence>
<sequence length="535" mass="62841">MRDKKLRVLIVDDEFRIGMLVKKLIKWDEIGLECVDVVDKGQTAYDLILTEHPDIVITDIRMPRVSGLDLIRMTKGQAKFIVISGYREFEYAHKALQYGVNDYLLKPINDKELNKVLKKIKEEIIKACIKQKKEEQLKKTITVSEHIIKSNILNNIIEHEDNLSEIEMKEDYNLMINAAAYRGIDIKLDYRDYEKIDKRQDRLTVEKVISIVEENLNEKVNEQLICEKDNLNLYCLINYELKDSKDIKNAINFILTKIQEYLLGFEQYEVTIGIGSEGKNFDKIRFSIQESFKAVQNRIKLGTGRLIYVESVCLENQFDVHKYLDKKKELFLMSIESLSKVSLEQSINQIYSEFQFQDNIDFSCCYDITNELINMFFNHITIKNKEGEQLKQWLLNVYQQCYTLSKLKRLLKKYLGEYLEKCLRILEVKLSKPIRQAKQYIDEHYNEKIILDDIADIVDLNPVYFSVLFKKETGLNFSSYLVNVRMEIAKEMIRNSNKTISAVADGVGYKDARYFSQIFTKIVGIKPALYRKLYS</sequence>
<evidence type="ECO:0000256" key="5">
    <source>
        <dbReference type="ARBA" id="ARBA00024867"/>
    </source>
</evidence>
<keyword evidence="3 9" id="KW-0238">DNA-binding</keyword>
<comment type="caution">
    <text evidence="9">The sequence shown here is derived from an EMBL/GenBank/DDBJ whole genome shotgun (WGS) entry which is preliminary data.</text>
</comment>
<dbReference type="Pfam" id="PF12833">
    <property type="entry name" value="HTH_18"/>
    <property type="match status" value="1"/>
</dbReference>
<evidence type="ECO:0000256" key="6">
    <source>
        <dbReference type="PROSITE-ProRule" id="PRU00169"/>
    </source>
</evidence>
<dbReference type="Proteomes" id="UP001144256">
    <property type="component" value="Unassembled WGS sequence"/>
</dbReference>
<organism evidence="9 10">
    <name type="scientific">Vallitalea longa</name>
    <dbReference type="NCBI Taxonomy" id="2936439"/>
    <lineage>
        <taxon>Bacteria</taxon>
        <taxon>Bacillati</taxon>
        <taxon>Bacillota</taxon>
        <taxon>Clostridia</taxon>
        <taxon>Lachnospirales</taxon>
        <taxon>Vallitaleaceae</taxon>
        <taxon>Vallitalea</taxon>
    </lineage>
</organism>
<dbReference type="InterPro" id="IPR018060">
    <property type="entry name" value="HTH_AraC"/>
</dbReference>
<reference evidence="9" key="1">
    <citation type="submission" date="2022-06" db="EMBL/GenBank/DDBJ databases">
        <title>Vallitalea longa sp. nov., an anaerobic bacterium isolated from marine sediment.</title>
        <authorList>
            <person name="Hirano S."/>
            <person name="Terahara T."/>
            <person name="Mori K."/>
            <person name="Hamada M."/>
            <person name="Matsumoto R."/>
            <person name="Kobayashi T."/>
        </authorList>
    </citation>
    <scope>NUCLEOTIDE SEQUENCE</scope>
    <source>
        <strain evidence="9">SH18-1</strain>
    </source>
</reference>
<dbReference type="PROSITE" id="PS01124">
    <property type="entry name" value="HTH_ARAC_FAMILY_2"/>
    <property type="match status" value="1"/>
</dbReference>
<feature type="modified residue" description="4-aspartylphosphate" evidence="6">
    <location>
        <position position="59"/>
    </location>
</feature>
<dbReference type="PANTHER" id="PTHR43280:SF10">
    <property type="entry name" value="REGULATORY PROTEIN POCR"/>
    <property type="match status" value="1"/>
</dbReference>
<feature type="domain" description="Response regulatory" evidence="8">
    <location>
        <begin position="7"/>
        <end position="121"/>
    </location>
</feature>